<keyword evidence="6" id="KW-0812">Transmembrane</keyword>
<feature type="active site" description="Nucleophile" evidence="4">
    <location>
        <position position="245"/>
    </location>
</feature>
<reference evidence="7 8" key="1">
    <citation type="submission" date="2020-04" db="EMBL/GenBank/DDBJ databases">
        <title>Ferrimonas sp. S7 isolated from sea water.</title>
        <authorList>
            <person name="Bae S.S."/>
            <person name="Baek K."/>
        </authorList>
    </citation>
    <scope>NUCLEOTIDE SEQUENCE [LARGE SCALE GENOMIC DNA]</scope>
    <source>
        <strain evidence="7 8">S7</strain>
    </source>
</reference>
<comment type="cofactor">
    <cofactor evidence="5">
        <name>Ca(2+)</name>
        <dbReference type="ChEBI" id="CHEBI:29108"/>
    </cofactor>
    <text evidence="5">Binds 1 Ca(2+) ion per dimer.</text>
</comment>
<sequence length="770" mass="86862">MFFSRAIKAVFIVVLAIVTIVTAFVALQLWRTSPTYHGIESVPALQNKIAVSFDDYGVPSLYANNDADAMVALGWLHAKERLFQMDLLRRVGKGELAALFGERAVKTDQLFRALGMRQWSEQQAQALLSQDPKLQLWVYSYVDGINNAIENLPTPLEYQLLAATPEPFQPVDVFATLSYMAHSFTTAFKQDPLMTDLRQNLDEPYLHALQDHWAAAELDGIELVSQDWLELELDSLLPMGQMQGSNGWVVSAERSESGAPLFANDPHISYSSPQVWYEAQIHTPERVLYGHYLPGLPIPLLGQTPQRVWGLTMLLNDDADLYQLTITDNGYQIDDEVAQMDLIDELIEIKGGESLHYQRQVTAFGPRVDQALGLDQPTALYWTFTQPGNQPLHGLYQLVNATSLEETEQSLENIWSPGVNLLYADNQGNIAKWAVAKYLKRAEGISGSVMIDGSKRNNLPQGHYDFSSNPKQLNPTSGIIFSANHPYSEPLQQVEASGYYAPKFRPMWLQEQLESQQQWNLDEFKQLQNDSRNLRVMMLKPMLAAAVTDTGSSAYQALQQWDGTYSADLIAPTIFESFYNHLLEEIFADELGSDRFEVLVTQSLIDKMLYQVLENPNSPWWNNLNQYSQQNQQDAIRRAWLQTESSLGTDIPKWQQSAQSRHRHAMGANPLLRQIFEGPSMPIHGSKRAINNISYQYQNEQRQATFGPSTRRLVDMASPLTARVISPLGQSGVSHSKHFSDQAIDYMNGQYRTVTIAQPTRAALILSPNK</sequence>
<dbReference type="GO" id="GO:0017000">
    <property type="term" value="P:antibiotic biosynthetic process"/>
    <property type="evidence" value="ECO:0007669"/>
    <property type="project" value="InterPro"/>
</dbReference>
<keyword evidence="5" id="KW-0106">Calcium</keyword>
<feature type="binding site" evidence="5">
    <location>
        <position position="317"/>
    </location>
    <ligand>
        <name>Ca(2+)</name>
        <dbReference type="ChEBI" id="CHEBI:29108"/>
    </ligand>
</feature>
<dbReference type="Gene3D" id="1.10.1400.10">
    <property type="match status" value="1"/>
</dbReference>
<name>A0A6H1UBZ4_9GAMM</name>
<protein>
    <submittedName>
        <fullName evidence="7">Penicillin acylase family protein</fullName>
    </submittedName>
</protein>
<dbReference type="InterPro" id="IPR029055">
    <property type="entry name" value="Ntn_hydrolases_N"/>
</dbReference>
<dbReference type="InterPro" id="IPR002692">
    <property type="entry name" value="S45"/>
</dbReference>
<evidence type="ECO:0000256" key="4">
    <source>
        <dbReference type="PIRSR" id="PIRSR001227-1"/>
    </source>
</evidence>
<keyword evidence="5" id="KW-0479">Metal-binding</keyword>
<organism evidence="7 8">
    <name type="scientific">Ferrimonas lipolytica</name>
    <dbReference type="NCBI Taxonomy" id="2724191"/>
    <lineage>
        <taxon>Bacteria</taxon>
        <taxon>Pseudomonadati</taxon>
        <taxon>Pseudomonadota</taxon>
        <taxon>Gammaproteobacteria</taxon>
        <taxon>Alteromonadales</taxon>
        <taxon>Ferrimonadaceae</taxon>
        <taxon>Ferrimonas</taxon>
    </lineage>
</organism>
<dbReference type="Gene3D" id="1.10.439.10">
    <property type="entry name" value="Penicillin Amidohydrolase, domain 1"/>
    <property type="match status" value="1"/>
</dbReference>
<dbReference type="AlphaFoldDB" id="A0A6H1UBZ4"/>
<dbReference type="RefSeq" id="WP_168659429.1">
    <property type="nucleotide sequence ID" value="NZ_CP051180.1"/>
</dbReference>
<feature type="binding site" evidence="5">
    <location>
        <position position="320"/>
    </location>
    <ligand>
        <name>Ca(2+)</name>
        <dbReference type="ChEBI" id="CHEBI:29108"/>
    </ligand>
</feature>
<keyword evidence="6" id="KW-0472">Membrane</keyword>
<keyword evidence="6" id="KW-1133">Transmembrane helix</keyword>
<dbReference type="Gene3D" id="2.30.120.10">
    <property type="match status" value="1"/>
</dbReference>
<evidence type="ECO:0000256" key="3">
    <source>
        <dbReference type="ARBA" id="ARBA00023145"/>
    </source>
</evidence>
<dbReference type="GO" id="GO:0016811">
    <property type="term" value="F:hydrolase activity, acting on carbon-nitrogen (but not peptide) bonds, in linear amides"/>
    <property type="evidence" value="ECO:0007669"/>
    <property type="project" value="InterPro"/>
</dbReference>
<dbReference type="GO" id="GO:0046872">
    <property type="term" value="F:metal ion binding"/>
    <property type="evidence" value="ECO:0007669"/>
    <property type="project" value="UniProtKB-KW"/>
</dbReference>
<dbReference type="InterPro" id="IPR043146">
    <property type="entry name" value="Penicillin_amidase_N_B-knob"/>
</dbReference>
<keyword evidence="3" id="KW-0865">Zymogen</keyword>
<accession>A0A6H1UBZ4</accession>
<dbReference type="PIRSF" id="PIRSF001227">
    <property type="entry name" value="Pen_acylase"/>
    <property type="match status" value="1"/>
</dbReference>
<dbReference type="EMBL" id="CP051180">
    <property type="protein sequence ID" value="QIZ76169.1"/>
    <property type="molecule type" value="Genomic_DNA"/>
</dbReference>
<evidence type="ECO:0000256" key="1">
    <source>
        <dbReference type="ARBA" id="ARBA00006586"/>
    </source>
</evidence>
<dbReference type="Proteomes" id="UP000501602">
    <property type="component" value="Chromosome"/>
</dbReference>
<dbReference type="SUPFAM" id="SSF56235">
    <property type="entry name" value="N-terminal nucleophile aminohydrolases (Ntn hydrolases)"/>
    <property type="match status" value="1"/>
</dbReference>
<dbReference type="InterPro" id="IPR023343">
    <property type="entry name" value="Penicillin_amidase_dom1"/>
</dbReference>
<dbReference type="KEGG" id="fes:HER31_04235"/>
<keyword evidence="8" id="KW-1185">Reference proteome</keyword>
<proteinExistence type="inferred from homology"/>
<dbReference type="InterPro" id="IPR043147">
    <property type="entry name" value="Penicillin_amidase_A-knob"/>
</dbReference>
<dbReference type="Gene3D" id="3.60.20.10">
    <property type="entry name" value="Glutamine Phosphoribosylpyrophosphate, subunit 1, domain 1"/>
    <property type="match status" value="1"/>
</dbReference>
<evidence type="ECO:0000256" key="6">
    <source>
        <dbReference type="SAM" id="Phobius"/>
    </source>
</evidence>
<dbReference type="PANTHER" id="PTHR34218:SF5">
    <property type="entry name" value="PENICILLIN ACYLASE FAMILY PROTEIN"/>
    <property type="match status" value="1"/>
</dbReference>
<feature type="transmembrane region" description="Helical" evidence="6">
    <location>
        <begin position="9"/>
        <end position="30"/>
    </location>
</feature>
<keyword evidence="2" id="KW-0378">Hydrolase</keyword>
<gene>
    <name evidence="7" type="ORF">HER31_04235</name>
</gene>
<evidence type="ECO:0000313" key="7">
    <source>
        <dbReference type="EMBL" id="QIZ76169.1"/>
    </source>
</evidence>
<dbReference type="InterPro" id="IPR014395">
    <property type="entry name" value="Pen/GL7ACA/AHL_acylase"/>
</dbReference>
<evidence type="ECO:0000313" key="8">
    <source>
        <dbReference type="Proteomes" id="UP000501602"/>
    </source>
</evidence>
<dbReference type="Pfam" id="PF01804">
    <property type="entry name" value="Penicil_amidase"/>
    <property type="match status" value="1"/>
</dbReference>
<dbReference type="PANTHER" id="PTHR34218">
    <property type="entry name" value="PEPTIDASE S45 PENICILLIN AMIDASE"/>
    <property type="match status" value="1"/>
</dbReference>
<comment type="similarity">
    <text evidence="1">Belongs to the peptidase S45 family.</text>
</comment>
<evidence type="ECO:0000256" key="2">
    <source>
        <dbReference type="ARBA" id="ARBA00022801"/>
    </source>
</evidence>
<evidence type="ECO:0000256" key="5">
    <source>
        <dbReference type="PIRSR" id="PIRSR001227-2"/>
    </source>
</evidence>